<evidence type="ECO:0000256" key="9">
    <source>
        <dbReference type="PIRSR" id="PIRSR000183-3"/>
    </source>
</evidence>
<dbReference type="UniPathway" id="UPA00527">
    <property type="reaction ID" value="UER00585"/>
</dbReference>
<feature type="binding site" evidence="9">
    <location>
        <position position="197"/>
    </location>
    <ligand>
        <name>NAD(+)</name>
        <dbReference type="ChEBI" id="CHEBI:57540"/>
    </ligand>
</feature>
<evidence type="ECO:0000259" key="10">
    <source>
        <dbReference type="SMART" id="SM01002"/>
    </source>
</evidence>
<feature type="active site" description="Proton donor/acceptor" evidence="7">
    <location>
        <position position="269"/>
    </location>
</feature>
<dbReference type="InterPro" id="IPR036291">
    <property type="entry name" value="NAD(P)-bd_dom_sf"/>
</dbReference>
<evidence type="ECO:0000256" key="6">
    <source>
        <dbReference type="PIRNR" id="PIRNR000183"/>
    </source>
</evidence>
<dbReference type="SMART" id="SM01002">
    <property type="entry name" value="AlaDh_PNT_C"/>
    <property type="match status" value="1"/>
</dbReference>
<keyword evidence="4 6" id="KW-0560">Oxidoreductase</keyword>
<evidence type="ECO:0000313" key="12">
    <source>
        <dbReference type="EMBL" id="APB31597.1"/>
    </source>
</evidence>
<dbReference type="EMBL" id="CP017267">
    <property type="protein sequence ID" value="APB31597.1"/>
    <property type="molecule type" value="Genomic_DNA"/>
</dbReference>
<dbReference type="Pfam" id="PF01262">
    <property type="entry name" value="AlaDh_PNT_C"/>
    <property type="match status" value="1"/>
</dbReference>
<feature type="binding site" evidence="9">
    <location>
        <begin position="266"/>
        <end position="269"/>
    </location>
    <ligand>
        <name>NAD(+)</name>
        <dbReference type="ChEBI" id="CHEBI:57540"/>
    </ligand>
</feature>
<name>A0A1J0A6N0_9ENTE</name>
<evidence type="ECO:0000256" key="5">
    <source>
        <dbReference type="ARBA" id="ARBA00023027"/>
    </source>
</evidence>
<feature type="binding site" evidence="9">
    <location>
        <begin position="238"/>
        <end position="239"/>
    </location>
    <ligand>
        <name>NAD(+)</name>
        <dbReference type="ChEBI" id="CHEBI:57540"/>
    </ligand>
</feature>
<keyword evidence="5 6" id="KW-0520">NAD</keyword>
<comment type="similarity">
    <text evidence="2 6">Belongs to the AlaDH/PNT family.</text>
</comment>
<dbReference type="CDD" id="cd05305">
    <property type="entry name" value="L-AlaDH"/>
    <property type="match status" value="1"/>
</dbReference>
<keyword evidence="13" id="KW-1185">Reference proteome</keyword>
<dbReference type="PANTHER" id="PTHR42795">
    <property type="entry name" value="ALANINE DEHYDROGENASE"/>
    <property type="match status" value="1"/>
</dbReference>
<feature type="binding site" evidence="9">
    <location>
        <position position="219"/>
    </location>
    <ligand>
        <name>NAD(+)</name>
        <dbReference type="ChEBI" id="CHEBI:57540"/>
    </ligand>
</feature>
<evidence type="ECO:0000313" key="13">
    <source>
        <dbReference type="Proteomes" id="UP000191200"/>
    </source>
</evidence>
<feature type="domain" description="Alanine dehydrogenase/pyridine nucleotide transhydrogenase NAD(H)-binding" evidence="10">
    <location>
        <begin position="148"/>
        <end position="297"/>
    </location>
</feature>
<dbReference type="GO" id="GO:0042853">
    <property type="term" value="P:L-alanine catabolic process"/>
    <property type="evidence" value="ECO:0007669"/>
    <property type="project" value="UniProtKB-UniPathway"/>
</dbReference>
<dbReference type="PANTHER" id="PTHR42795:SF1">
    <property type="entry name" value="ALANINE DEHYDROGENASE"/>
    <property type="match status" value="1"/>
</dbReference>
<dbReference type="STRING" id="519472.BHY08_07010"/>
<feature type="domain" description="Alanine dehydrogenase/pyridine nucleotide transhydrogenase N-terminal" evidence="11">
    <location>
        <begin position="4"/>
        <end position="136"/>
    </location>
</feature>
<sequence length="372" mass="40193">MKIGVPKEIKNNENRVALTPPFVKILVENSHEVFIQTQAGAGAGFEDSAYEEMGATIVQNQEDVWDVDMVLKVKEPLASEYHLFKPNQILFTYLHLAPNKELTDALLANKVTAIAYESVRLPDGSLPLLTPMSEIAGRMAPQTGAYFLESINQGSGVLLSSVPGVEKGQIVIIGGGVAGTNAAKIAVGLGAKVRVLDINPKRLAELEDIFGNTIETVISNSHNIEKSVKIADLVIGAVLIPGRKAPRLVTEDMVRQMKPGSVIIDIAIDQGGIFETTDHVTNHDDPTYIKHGVVHYAVANMPGAVARTSTLALTNNTLPYIVKLANKPLTDIIKTDIALLNGFNTYNGVLTSKEVAEDQNRLSEYKPITNLL</sequence>
<protein>
    <recommendedName>
        <fullName evidence="3 6">Alanine dehydrogenase</fullName>
        <ecNumber evidence="3 6">1.4.1.1</ecNumber>
    </recommendedName>
</protein>
<dbReference type="Proteomes" id="UP000191200">
    <property type="component" value="Chromosome"/>
</dbReference>
<dbReference type="EC" id="1.4.1.1" evidence="3 6"/>
<dbReference type="Pfam" id="PF05222">
    <property type="entry name" value="AlaDh_PNT_N"/>
    <property type="match status" value="1"/>
</dbReference>
<dbReference type="SMART" id="SM01003">
    <property type="entry name" value="AlaDh_PNT_N"/>
    <property type="match status" value="1"/>
</dbReference>
<dbReference type="Gene3D" id="3.40.50.720">
    <property type="entry name" value="NAD(P)-binding Rossmann-like Domain"/>
    <property type="match status" value="2"/>
</dbReference>
<proteinExistence type="inferred from homology"/>
<feature type="binding site" evidence="8">
    <location>
        <position position="15"/>
    </location>
    <ligand>
        <name>substrate</name>
    </ligand>
</feature>
<reference evidence="12 13" key="1">
    <citation type="submission" date="2016-09" db="EMBL/GenBank/DDBJ databases">
        <title>Vagococcus teuberi sp. nov., isolated from the Malian artisanal sour milk fene.</title>
        <authorList>
            <person name="Wullschleger S."/>
            <person name="Seifert C."/>
            <person name="Baumgartner S."/>
            <person name="Lacroix C."/>
            <person name="Bonfoh B."/>
            <person name="Stevens M.J."/>
            <person name="Meile L."/>
        </authorList>
    </citation>
    <scope>NUCLEOTIDE SEQUENCE [LARGE SCALE GENOMIC DNA]</scope>
    <source>
        <strain evidence="12 13">DSM 21459</strain>
    </source>
</reference>
<comment type="catalytic activity">
    <reaction evidence="6">
        <text>L-alanine + NAD(+) + H2O = pyruvate + NH4(+) + NADH + H(+)</text>
        <dbReference type="Rhea" id="RHEA:18405"/>
        <dbReference type="ChEBI" id="CHEBI:15361"/>
        <dbReference type="ChEBI" id="CHEBI:15377"/>
        <dbReference type="ChEBI" id="CHEBI:15378"/>
        <dbReference type="ChEBI" id="CHEBI:28938"/>
        <dbReference type="ChEBI" id="CHEBI:57540"/>
        <dbReference type="ChEBI" id="CHEBI:57945"/>
        <dbReference type="ChEBI" id="CHEBI:57972"/>
        <dbReference type="EC" id="1.4.1.1"/>
    </reaction>
</comment>
<evidence type="ECO:0000256" key="7">
    <source>
        <dbReference type="PIRSR" id="PIRSR000183-1"/>
    </source>
</evidence>
<dbReference type="InterPro" id="IPR008143">
    <property type="entry name" value="Ala_DH/PNT_CS2"/>
</dbReference>
<feature type="binding site" evidence="9">
    <location>
        <position position="133"/>
    </location>
    <ligand>
        <name>NAD(+)</name>
        <dbReference type="ChEBI" id="CHEBI:57540"/>
    </ligand>
</feature>
<dbReference type="SUPFAM" id="SSF51735">
    <property type="entry name" value="NAD(P)-binding Rossmann-fold domains"/>
    <property type="match status" value="1"/>
</dbReference>
<dbReference type="NCBIfam" id="TIGR00518">
    <property type="entry name" value="alaDH"/>
    <property type="match status" value="1"/>
</dbReference>
<keyword evidence="9" id="KW-0547">Nucleotide-binding</keyword>
<gene>
    <name evidence="12" type="ORF">BHY08_07010</name>
</gene>
<comment type="pathway">
    <text evidence="1">Amino-acid degradation; L-alanine degradation via dehydrogenase pathway; NH(3) and pyruvate from L-alanine: step 1/1.</text>
</comment>
<dbReference type="InterPro" id="IPR007886">
    <property type="entry name" value="AlaDH/PNT_N"/>
</dbReference>
<evidence type="ECO:0000256" key="3">
    <source>
        <dbReference type="ARBA" id="ARBA00012897"/>
    </source>
</evidence>
<dbReference type="KEGG" id="vte:BHY08_07010"/>
<evidence type="ECO:0000256" key="2">
    <source>
        <dbReference type="ARBA" id="ARBA00005689"/>
    </source>
</evidence>
<dbReference type="GO" id="GO:0000286">
    <property type="term" value="F:alanine dehydrogenase activity"/>
    <property type="evidence" value="ECO:0007669"/>
    <property type="project" value="UniProtKB-UniRule"/>
</dbReference>
<evidence type="ECO:0000259" key="11">
    <source>
        <dbReference type="SMART" id="SM01003"/>
    </source>
</evidence>
<feature type="binding site" evidence="9">
    <location>
        <position position="202"/>
    </location>
    <ligand>
        <name>NAD(+)</name>
        <dbReference type="ChEBI" id="CHEBI:57540"/>
    </ligand>
</feature>
<dbReference type="RefSeq" id="WP_071457190.1">
    <property type="nucleotide sequence ID" value="NZ_CP017267.1"/>
</dbReference>
<dbReference type="GO" id="GO:0000166">
    <property type="term" value="F:nucleotide binding"/>
    <property type="evidence" value="ECO:0007669"/>
    <property type="project" value="UniProtKB-KW"/>
</dbReference>
<dbReference type="OrthoDB" id="9804592at2"/>
<dbReference type="SUPFAM" id="SSF52283">
    <property type="entry name" value="Formate/glycerate dehydrogenase catalytic domain-like"/>
    <property type="match status" value="1"/>
</dbReference>
<feature type="binding site" evidence="8">
    <location>
        <position position="74"/>
    </location>
    <ligand>
        <name>substrate</name>
    </ligand>
</feature>
<feature type="binding site" evidence="9">
    <location>
        <begin position="298"/>
        <end position="301"/>
    </location>
    <ligand>
        <name>NAD(+)</name>
        <dbReference type="ChEBI" id="CHEBI:57540"/>
    </ligand>
</feature>
<dbReference type="FunFam" id="3.40.50.720:FF:000049">
    <property type="entry name" value="Alanine dehydrogenase"/>
    <property type="match status" value="1"/>
</dbReference>
<dbReference type="InterPro" id="IPR008141">
    <property type="entry name" value="Ala_DH"/>
</dbReference>
<dbReference type="PIRSF" id="PIRSF000183">
    <property type="entry name" value="Alanine_dh"/>
    <property type="match status" value="1"/>
</dbReference>
<dbReference type="GO" id="GO:0005886">
    <property type="term" value="C:plasma membrane"/>
    <property type="evidence" value="ECO:0007669"/>
    <property type="project" value="TreeGrafter"/>
</dbReference>
<dbReference type="InterPro" id="IPR007698">
    <property type="entry name" value="AlaDH/PNT_NAD(H)-bd"/>
</dbReference>
<evidence type="ECO:0000256" key="8">
    <source>
        <dbReference type="PIRSR" id="PIRSR000183-2"/>
    </source>
</evidence>
<evidence type="ECO:0000256" key="1">
    <source>
        <dbReference type="ARBA" id="ARBA00005206"/>
    </source>
</evidence>
<dbReference type="PROSITE" id="PS00837">
    <property type="entry name" value="ALADH_PNT_2"/>
    <property type="match status" value="1"/>
</dbReference>
<dbReference type="AlphaFoldDB" id="A0A1J0A6N0"/>
<feature type="active site" description="Proton donor/acceptor" evidence="7">
    <location>
        <position position="95"/>
    </location>
</feature>
<accession>A0A1J0A6N0</accession>
<organism evidence="12 13">
    <name type="scientific">Vagococcus teuberi</name>
    <dbReference type="NCBI Taxonomy" id="519472"/>
    <lineage>
        <taxon>Bacteria</taxon>
        <taxon>Bacillati</taxon>
        <taxon>Bacillota</taxon>
        <taxon>Bacilli</taxon>
        <taxon>Lactobacillales</taxon>
        <taxon>Enterococcaceae</taxon>
        <taxon>Vagococcus</taxon>
    </lineage>
</organism>
<evidence type="ECO:0000256" key="4">
    <source>
        <dbReference type="ARBA" id="ARBA00023002"/>
    </source>
</evidence>